<keyword evidence="1" id="KW-0560">Oxidoreductase</keyword>
<dbReference type="EMBL" id="CM039174">
    <property type="protein sequence ID" value="KAH9757372.1"/>
    <property type="molecule type" value="Genomic_DNA"/>
</dbReference>
<sequence length="342" mass="36751">MLNFKSPKALVFALIIIYNLLAASTVSSQGQLQVGFYSKTCPNAESIVRSVIQKTFERDPGSAAVLLRLQFHDCYVEGCDASILIDNGEEGERKASGNLGVGGFEIIEEAKAKLEGICPGVVSCADIVALAARDGVALVKGPFYEVPTGRRDGKVSSKSLADNLPEVDDSIQLLKSKFRQKGLSDRDLVLLIGVLFPGGHTIGLTACFFMQARLYNFTPGGGSDPAINPEFLKQLKSKCPFQGDPNIRIPLDPVTDFIFDDQIFFNIKNGFAVIASDARLYDDENTKRILESYVSSAVGNSSSSGSLPSFKADFAKAMVKMGNLGVKTGSEGEIRRVCAAVN</sequence>
<organism evidence="1 2">
    <name type="scientific">Citrus sinensis</name>
    <name type="common">Sweet orange</name>
    <name type="synonym">Citrus aurantium var. sinensis</name>
    <dbReference type="NCBI Taxonomy" id="2711"/>
    <lineage>
        <taxon>Eukaryota</taxon>
        <taxon>Viridiplantae</taxon>
        <taxon>Streptophyta</taxon>
        <taxon>Embryophyta</taxon>
        <taxon>Tracheophyta</taxon>
        <taxon>Spermatophyta</taxon>
        <taxon>Magnoliopsida</taxon>
        <taxon>eudicotyledons</taxon>
        <taxon>Gunneridae</taxon>
        <taxon>Pentapetalae</taxon>
        <taxon>rosids</taxon>
        <taxon>malvids</taxon>
        <taxon>Sapindales</taxon>
        <taxon>Rutaceae</taxon>
        <taxon>Aurantioideae</taxon>
        <taxon>Citrus</taxon>
    </lineage>
</organism>
<proteinExistence type="predicted"/>
<evidence type="ECO:0000313" key="2">
    <source>
        <dbReference type="Proteomes" id="UP000829398"/>
    </source>
</evidence>
<evidence type="ECO:0000313" key="1">
    <source>
        <dbReference type="EMBL" id="KAH9757372.1"/>
    </source>
</evidence>
<protein>
    <submittedName>
        <fullName evidence="1">Peroxidase 13</fullName>
    </submittedName>
</protein>
<keyword evidence="2" id="KW-1185">Reference proteome</keyword>
<keyword evidence="1" id="KW-0575">Peroxidase</keyword>
<comment type="caution">
    <text evidence="1">The sequence shown here is derived from an EMBL/GenBank/DDBJ whole genome shotgun (WGS) entry which is preliminary data.</text>
</comment>
<gene>
    <name evidence="1" type="ORF">KPL71_016376</name>
</gene>
<accession>A0ACB8KSF6</accession>
<dbReference type="Proteomes" id="UP000829398">
    <property type="component" value="Chromosome 5"/>
</dbReference>
<reference evidence="2" key="1">
    <citation type="journal article" date="2023" name="Hortic. Res.">
        <title>A chromosome-level phased genome enabling allele-level studies in sweet orange: a case study on citrus Huanglongbing tolerance.</title>
        <authorList>
            <person name="Wu B."/>
            <person name="Yu Q."/>
            <person name="Deng Z."/>
            <person name="Duan Y."/>
            <person name="Luo F."/>
            <person name="Gmitter F. Jr."/>
        </authorList>
    </citation>
    <scope>NUCLEOTIDE SEQUENCE [LARGE SCALE GENOMIC DNA]</scope>
    <source>
        <strain evidence="2">cv. Valencia</strain>
    </source>
</reference>
<name>A0ACB8KSF6_CITSI</name>